<dbReference type="RefSeq" id="WP_260190846.1">
    <property type="nucleotide sequence ID" value="NZ_JAFFZE010000009.1"/>
</dbReference>
<dbReference type="PROSITE" id="PS51318">
    <property type="entry name" value="TAT"/>
    <property type="match status" value="1"/>
</dbReference>
<feature type="chain" id="PRO_5046467746" description="Trypsin-like serine protease" evidence="1">
    <location>
        <begin position="30"/>
        <end position="369"/>
    </location>
</feature>
<dbReference type="InterPro" id="IPR018114">
    <property type="entry name" value="TRYPSIN_HIS"/>
</dbReference>
<gene>
    <name evidence="2" type="ORF">JT362_10135</name>
</gene>
<dbReference type="PROSITE" id="PS00135">
    <property type="entry name" value="TRYPSIN_SER"/>
    <property type="match status" value="1"/>
</dbReference>
<reference evidence="2 3" key="1">
    <citation type="submission" date="2021-02" db="EMBL/GenBank/DDBJ databases">
        <title>Actinophytocola xerophila sp. nov., isolated from soil of cotton cropping field.</title>
        <authorList>
            <person name="Huang R."/>
            <person name="Chen X."/>
            <person name="Ge X."/>
            <person name="Liu W."/>
        </authorList>
    </citation>
    <scope>NUCLEOTIDE SEQUENCE [LARGE SCALE GENOMIC DNA]</scope>
    <source>
        <strain evidence="2 3">S1-96</strain>
    </source>
</reference>
<dbReference type="InterPro" id="IPR006311">
    <property type="entry name" value="TAT_signal"/>
</dbReference>
<dbReference type="InterPro" id="IPR043504">
    <property type="entry name" value="Peptidase_S1_PA_chymotrypsin"/>
</dbReference>
<keyword evidence="3" id="KW-1185">Reference proteome</keyword>
<dbReference type="Gene3D" id="2.40.10.10">
    <property type="entry name" value="Trypsin-like serine proteases"/>
    <property type="match status" value="2"/>
</dbReference>
<evidence type="ECO:0000313" key="2">
    <source>
        <dbReference type="EMBL" id="MCT2583474.1"/>
    </source>
</evidence>
<comment type="caution">
    <text evidence="2">The sequence shown here is derived from an EMBL/GenBank/DDBJ whole genome shotgun (WGS) entry which is preliminary data.</text>
</comment>
<protein>
    <recommendedName>
        <fullName evidence="4">Trypsin-like serine protease</fullName>
    </recommendedName>
</protein>
<accession>A0ABT2J784</accession>
<evidence type="ECO:0008006" key="4">
    <source>
        <dbReference type="Google" id="ProtNLM"/>
    </source>
</evidence>
<dbReference type="SUPFAM" id="SSF50494">
    <property type="entry name" value="Trypsin-like serine proteases"/>
    <property type="match status" value="1"/>
</dbReference>
<sequence>MRSTRRLLALATAALAVSATLGAAPAAGAEPPPSDWDRMLAQQPLVRAADVIQAEVLRGADRGFAGIVLEEDHVDLWWKGSVPAGIRAAVAKAEAEAPVEIEPARYSNAELRAAAKVIDARRGPAVHAIKLPADGSGLVLGTTSAAATHALTSAVDVPVRTVVEEPLAPVSRRDDAPPWKGGATIVLGNAACTSGFSVRNGANQRFLLTAGHCGDPGVRVTDPTGEYIGNAGAKHGDHDIMLIPTPNVVNRQYVGGGDSNSTVSVNGWGDVYVGEYLCQSGVTSAGATGGPVCNIKVLFFYADREDLVEGEQMNGQQAARPGDSGGPVYGPAAGGGVIAKGTVTRVAGARIGFQDFRTASRDFGVYIPL</sequence>
<evidence type="ECO:0000256" key="1">
    <source>
        <dbReference type="SAM" id="SignalP"/>
    </source>
</evidence>
<dbReference type="Proteomes" id="UP001156441">
    <property type="component" value="Unassembled WGS sequence"/>
</dbReference>
<name>A0ABT2J784_9PSEU</name>
<dbReference type="PROSITE" id="PS00134">
    <property type="entry name" value="TRYPSIN_HIS"/>
    <property type="match status" value="1"/>
</dbReference>
<keyword evidence="1" id="KW-0732">Signal</keyword>
<dbReference type="InterPro" id="IPR009003">
    <property type="entry name" value="Peptidase_S1_PA"/>
</dbReference>
<proteinExistence type="predicted"/>
<feature type="signal peptide" evidence="1">
    <location>
        <begin position="1"/>
        <end position="29"/>
    </location>
</feature>
<organism evidence="2 3">
    <name type="scientific">Actinophytocola gossypii</name>
    <dbReference type="NCBI Taxonomy" id="2812003"/>
    <lineage>
        <taxon>Bacteria</taxon>
        <taxon>Bacillati</taxon>
        <taxon>Actinomycetota</taxon>
        <taxon>Actinomycetes</taxon>
        <taxon>Pseudonocardiales</taxon>
        <taxon>Pseudonocardiaceae</taxon>
    </lineage>
</organism>
<dbReference type="EMBL" id="JAFFZE010000009">
    <property type="protein sequence ID" value="MCT2583474.1"/>
    <property type="molecule type" value="Genomic_DNA"/>
</dbReference>
<evidence type="ECO:0000313" key="3">
    <source>
        <dbReference type="Proteomes" id="UP001156441"/>
    </source>
</evidence>
<dbReference type="InterPro" id="IPR033116">
    <property type="entry name" value="TRYPSIN_SER"/>
</dbReference>